<keyword evidence="2 9" id="KW-0812">Transmembrane</keyword>
<evidence type="ECO:0000256" key="9">
    <source>
        <dbReference type="SAM" id="Phobius"/>
    </source>
</evidence>
<dbReference type="InterPro" id="IPR004090">
    <property type="entry name" value="Chemotax_Me-accpt_rcpt"/>
</dbReference>
<feature type="domain" description="Methyl-accepting transducer" evidence="10">
    <location>
        <begin position="348"/>
        <end position="584"/>
    </location>
</feature>
<evidence type="ECO:0000256" key="8">
    <source>
        <dbReference type="SAM" id="Coils"/>
    </source>
</evidence>
<accession>A0ABV6BE31</accession>
<dbReference type="InterPro" id="IPR004089">
    <property type="entry name" value="MCPsignal_dom"/>
</dbReference>
<evidence type="ECO:0000256" key="6">
    <source>
        <dbReference type="ARBA" id="ARBA00029447"/>
    </source>
</evidence>
<dbReference type="PANTHER" id="PTHR32089">
    <property type="entry name" value="METHYL-ACCEPTING CHEMOTAXIS PROTEIN MCPB"/>
    <property type="match status" value="1"/>
</dbReference>
<gene>
    <name evidence="12" type="ORF">ACFFJP_12595</name>
</gene>
<evidence type="ECO:0000313" key="13">
    <source>
        <dbReference type="Proteomes" id="UP001589813"/>
    </source>
</evidence>
<dbReference type="SMART" id="SM00283">
    <property type="entry name" value="MA"/>
    <property type="match status" value="1"/>
</dbReference>
<feature type="domain" description="HAMP" evidence="11">
    <location>
        <begin position="290"/>
        <end position="343"/>
    </location>
</feature>
<dbReference type="PANTHER" id="PTHR32089:SF119">
    <property type="entry name" value="METHYL-ACCEPTING CHEMOTAXIS PROTEIN CTPL"/>
    <property type="match status" value="1"/>
</dbReference>
<keyword evidence="4 9" id="KW-0472">Membrane</keyword>
<reference evidence="12 13" key="1">
    <citation type="submission" date="2024-09" db="EMBL/GenBank/DDBJ databases">
        <authorList>
            <person name="Sun Q."/>
            <person name="Mori K."/>
        </authorList>
    </citation>
    <scope>NUCLEOTIDE SEQUENCE [LARGE SCALE GENOMIC DNA]</scope>
    <source>
        <strain evidence="12 13">KCTC 23315</strain>
    </source>
</reference>
<dbReference type="Pfam" id="PF00015">
    <property type="entry name" value="MCPsignal"/>
    <property type="match status" value="1"/>
</dbReference>
<evidence type="ECO:0000313" key="12">
    <source>
        <dbReference type="EMBL" id="MFC0049126.1"/>
    </source>
</evidence>
<dbReference type="PRINTS" id="PR00260">
    <property type="entry name" value="CHEMTRNSDUCR"/>
</dbReference>
<feature type="transmembrane region" description="Helical" evidence="9">
    <location>
        <begin position="12"/>
        <end position="31"/>
    </location>
</feature>
<dbReference type="Proteomes" id="UP001589813">
    <property type="component" value="Unassembled WGS sequence"/>
</dbReference>
<name>A0ABV6BE31_9GAMM</name>
<evidence type="ECO:0000259" key="11">
    <source>
        <dbReference type="PROSITE" id="PS50885"/>
    </source>
</evidence>
<dbReference type="CDD" id="cd06225">
    <property type="entry name" value="HAMP"/>
    <property type="match status" value="1"/>
</dbReference>
<keyword evidence="13" id="KW-1185">Reference proteome</keyword>
<sequence length="620" mass="68329">MLRNLSIKNRLMVNSVVVGAAMLVMLLLLIFQNMQFTALATINVEIAALERDVLVLRRHEKDFLMRKDLSYKDKFGKTMQELNQGLTLLERDLTAHDIDTSSLKNFRQQTALYQQKFDLLVTTAEQVGLDPQSGLYGALRAAAHQLEAEFKQVSNDTLMVSLLQMRRAEKDFMLRADLKYLDSFNAEFSRFKSLLDGQNASAALQSAADSYADAYRNLVSGSQQMGLKHDQGIMGDMRKAVHETESSLKAMTDKANNALEKASTSSRYLAFTLFFVVLAVVIVLVLLTSRSILQPIQNVCRTIGVIRKDNDFRQRVAVEGRDEMTLLAQDFNAMLCDFQDLVRSVNQALEMLDTATAELAKSTAETSRGMAQQQMESDMVATAVTEMGATIEEIAGNTENTANKADATNQNAAEGMKEVEQTVSRIRALSDELQQAATVVAELEKDSTTIGSVIDVIRGIAEQTNLLALNAAIEAARAGEQGRGFAVVADEVRSLAQRTAESTRQIEQIISSLQGRTRAIVASMQQCRERGQSGAEQAGMASRLLSAITGDVTNIMEMTTQIATAVEEQSHVAAEVNKNVVRIRDISEQSLRIAEHNAQISEEVAVQATRLHQTVDRFKA</sequence>
<feature type="transmembrane region" description="Helical" evidence="9">
    <location>
        <begin position="268"/>
        <end position="287"/>
    </location>
</feature>
<dbReference type="InterPro" id="IPR032255">
    <property type="entry name" value="HBM"/>
</dbReference>
<evidence type="ECO:0000259" key="10">
    <source>
        <dbReference type="PROSITE" id="PS50111"/>
    </source>
</evidence>
<feature type="coiled-coil region" evidence="8">
    <location>
        <begin position="416"/>
        <end position="446"/>
    </location>
</feature>
<comment type="subcellular location">
    <subcellularLocation>
        <location evidence="1">Membrane</location>
        <topology evidence="1">Multi-pass membrane protein</topology>
    </subcellularLocation>
</comment>
<keyword evidence="3 9" id="KW-1133">Transmembrane helix</keyword>
<dbReference type="PROSITE" id="PS50111">
    <property type="entry name" value="CHEMOTAXIS_TRANSDUC_2"/>
    <property type="match status" value="1"/>
</dbReference>
<evidence type="ECO:0000256" key="2">
    <source>
        <dbReference type="ARBA" id="ARBA00022692"/>
    </source>
</evidence>
<organism evidence="12 13">
    <name type="scientific">Rheinheimera tilapiae</name>
    <dbReference type="NCBI Taxonomy" id="875043"/>
    <lineage>
        <taxon>Bacteria</taxon>
        <taxon>Pseudomonadati</taxon>
        <taxon>Pseudomonadota</taxon>
        <taxon>Gammaproteobacteria</taxon>
        <taxon>Chromatiales</taxon>
        <taxon>Chromatiaceae</taxon>
        <taxon>Rheinheimera</taxon>
    </lineage>
</organism>
<evidence type="ECO:0000256" key="7">
    <source>
        <dbReference type="PROSITE-ProRule" id="PRU00284"/>
    </source>
</evidence>
<dbReference type="SUPFAM" id="SSF58104">
    <property type="entry name" value="Methyl-accepting chemotaxis protein (MCP) signaling domain"/>
    <property type="match status" value="1"/>
</dbReference>
<dbReference type="EMBL" id="JBHLXP010000003">
    <property type="protein sequence ID" value="MFC0049126.1"/>
    <property type="molecule type" value="Genomic_DNA"/>
</dbReference>
<dbReference type="Gene3D" id="1.10.287.950">
    <property type="entry name" value="Methyl-accepting chemotaxis protein"/>
    <property type="match status" value="1"/>
</dbReference>
<dbReference type="PROSITE" id="PS50885">
    <property type="entry name" value="HAMP"/>
    <property type="match status" value="1"/>
</dbReference>
<dbReference type="RefSeq" id="WP_377244412.1">
    <property type="nucleotide sequence ID" value="NZ_JBHLXP010000003.1"/>
</dbReference>
<comment type="caution">
    <text evidence="12">The sequence shown here is derived from an EMBL/GenBank/DDBJ whole genome shotgun (WGS) entry which is preliminary data.</text>
</comment>
<evidence type="ECO:0000256" key="5">
    <source>
        <dbReference type="ARBA" id="ARBA00023224"/>
    </source>
</evidence>
<evidence type="ECO:0000256" key="3">
    <source>
        <dbReference type="ARBA" id="ARBA00022989"/>
    </source>
</evidence>
<dbReference type="InterPro" id="IPR003660">
    <property type="entry name" value="HAMP_dom"/>
</dbReference>
<dbReference type="Pfam" id="PF00672">
    <property type="entry name" value="HAMP"/>
    <property type="match status" value="1"/>
</dbReference>
<dbReference type="SMART" id="SM01358">
    <property type="entry name" value="HBM"/>
    <property type="match status" value="1"/>
</dbReference>
<keyword evidence="8" id="KW-0175">Coiled coil</keyword>
<evidence type="ECO:0000256" key="4">
    <source>
        <dbReference type="ARBA" id="ARBA00023136"/>
    </source>
</evidence>
<keyword evidence="5 7" id="KW-0807">Transducer</keyword>
<proteinExistence type="inferred from homology"/>
<comment type="similarity">
    <text evidence="6">Belongs to the methyl-accepting chemotaxis (MCP) protein family.</text>
</comment>
<evidence type="ECO:0000256" key="1">
    <source>
        <dbReference type="ARBA" id="ARBA00004141"/>
    </source>
</evidence>
<dbReference type="CDD" id="cd11386">
    <property type="entry name" value="MCP_signal"/>
    <property type="match status" value="1"/>
</dbReference>
<protein>
    <submittedName>
        <fullName evidence="12">Methyl-accepting chemotaxis protein</fullName>
    </submittedName>
</protein>
<dbReference type="SMART" id="SM00304">
    <property type="entry name" value="HAMP"/>
    <property type="match status" value="1"/>
</dbReference>